<accession>Q9XUM8</accession>
<dbReference type="PRO" id="PR:Q9XUM8"/>
<dbReference type="InParanoid" id="Q9XUM8"/>
<feature type="domain" description="RING-type" evidence="6">
    <location>
        <begin position="433"/>
        <end position="474"/>
    </location>
</feature>
<dbReference type="OrthoDB" id="9984778at2759"/>
<dbReference type="DIP" id="DIP-26096N"/>
<evidence type="ECO:0000313" key="7">
    <source>
        <dbReference type="EMBL" id="CAB04890.1"/>
    </source>
</evidence>
<feature type="region of interest" description="Disordered" evidence="5">
    <location>
        <begin position="137"/>
        <end position="206"/>
    </location>
</feature>
<dbReference type="PaxDb" id="6239-W02A11.3"/>
<dbReference type="SMART" id="SM00184">
    <property type="entry name" value="RING"/>
    <property type="match status" value="1"/>
</dbReference>
<evidence type="ECO:0000256" key="2">
    <source>
        <dbReference type="ARBA" id="ARBA00022771"/>
    </source>
</evidence>
<evidence type="ECO:0000259" key="6">
    <source>
        <dbReference type="PROSITE" id="PS50089"/>
    </source>
</evidence>
<dbReference type="PANTHER" id="PTHR45931">
    <property type="entry name" value="SI:CH211-59O9.10"/>
    <property type="match status" value="1"/>
</dbReference>
<dbReference type="AlphaFoldDB" id="Q9XUM8"/>
<dbReference type="eggNOG" id="KOG0800">
    <property type="taxonomic scope" value="Eukaryota"/>
</dbReference>
<name>Q9XUM8_CAEEL</name>
<dbReference type="Gene3D" id="3.30.40.10">
    <property type="entry name" value="Zinc/RING finger domain, C3HC4 (zinc finger)"/>
    <property type="match status" value="1"/>
</dbReference>
<dbReference type="GO" id="GO:0061630">
    <property type="term" value="F:ubiquitin protein ligase activity"/>
    <property type="evidence" value="ECO:0000318"/>
    <property type="project" value="GO_Central"/>
</dbReference>
<proteinExistence type="predicted"/>
<organism evidence="7 8">
    <name type="scientific">Caenorhabditis elegans</name>
    <dbReference type="NCBI Taxonomy" id="6239"/>
    <lineage>
        <taxon>Eukaryota</taxon>
        <taxon>Metazoa</taxon>
        <taxon>Ecdysozoa</taxon>
        <taxon>Nematoda</taxon>
        <taxon>Chromadorea</taxon>
        <taxon>Rhabditida</taxon>
        <taxon>Rhabditina</taxon>
        <taxon>Rhabditomorpha</taxon>
        <taxon>Rhabditoidea</taxon>
        <taxon>Rhabditidae</taxon>
        <taxon>Peloderinae</taxon>
        <taxon>Caenorhabditis</taxon>
    </lineage>
</organism>
<dbReference type="HOGENOM" id="CLU_601629_0_0_1"/>
<reference evidence="7 8" key="1">
    <citation type="journal article" date="1998" name="Science">
        <title>Genome sequence of the nematode C. elegans: a platform for investigating biology.</title>
        <authorList>
            <consortium name="The C. elegans sequencing consortium"/>
            <person name="Sulson J.E."/>
            <person name="Waterston R."/>
        </authorList>
    </citation>
    <scope>NUCLEOTIDE SEQUENCE [LARGE SCALE GENOMIC DNA]</scope>
    <source>
        <strain evidence="7 8">Bristol N2</strain>
    </source>
</reference>
<feature type="region of interest" description="Disordered" evidence="5">
    <location>
        <begin position="85"/>
        <end position="115"/>
    </location>
</feature>
<dbReference type="GO" id="GO:0016567">
    <property type="term" value="P:protein ubiquitination"/>
    <property type="evidence" value="ECO:0000318"/>
    <property type="project" value="GO_Central"/>
</dbReference>
<dbReference type="CTD" id="173144"/>
<dbReference type="IntAct" id="Q9XUM8">
    <property type="interactions" value="1"/>
</dbReference>
<dbReference type="GeneID" id="173144"/>
<dbReference type="PROSITE" id="PS50089">
    <property type="entry name" value="ZF_RING_2"/>
    <property type="match status" value="1"/>
</dbReference>
<keyword evidence="3" id="KW-0862">Zinc</keyword>
<dbReference type="UCSC" id="W02A11.3">
    <property type="organism name" value="c. elegans"/>
</dbReference>
<dbReference type="SUPFAM" id="SSF57850">
    <property type="entry name" value="RING/U-box"/>
    <property type="match status" value="1"/>
</dbReference>
<dbReference type="PANTHER" id="PTHR45931:SF3">
    <property type="entry name" value="RING ZINC FINGER-CONTAINING PROTEIN"/>
    <property type="match status" value="1"/>
</dbReference>
<dbReference type="Pfam" id="PF13639">
    <property type="entry name" value="zf-RING_2"/>
    <property type="match status" value="1"/>
</dbReference>
<dbReference type="WormBase" id="W02A11.3">
    <property type="protein sequence ID" value="CE18990"/>
    <property type="gene ID" value="WBGene00012194"/>
    <property type="gene designation" value="toe-4"/>
</dbReference>
<protein>
    <submittedName>
        <fullName evidence="7">RING-type domain-containing protein</fullName>
    </submittedName>
</protein>
<dbReference type="SMR" id="Q9XUM8"/>
<dbReference type="InterPro" id="IPR051834">
    <property type="entry name" value="RING_finger_E3_ligase"/>
</dbReference>
<dbReference type="OMA" id="HPECIYK"/>
<dbReference type="EMBL" id="BX284601">
    <property type="protein sequence ID" value="CAB04890.1"/>
    <property type="molecule type" value="Genomic_DNA"/>
</dbReference>
<dbReference type="FunCoup" id="Q9XUM8">
    <property type="interactions" value="1409"/>
</dbReference>
<feature type="compositionally biased region" description="Polar residues" evidence="5">
    <location>
        <begin position="137"/>
        <end position="150"/>
    </location>
</feature>
<keyword evidence="8" id="KW-1185">Reference proteome</keyword>
<evidence type="ECO:0000256" key="5">
    <source>
        <dbReference type="SAM" id="MobiDB-lite"/>
    </source>
</evidence>
<dbReference type="InterPro" id="IPR013083">
    <property type="entry name" value="Znf_RING/FYVE/PHD"/>
</dbReference>
<evidence type="ECO:0000313" key="9">
    <source>
        <dbReference type="WormBase" id="W02A11.3"/>
    </source>
</evidence>
<evidence type="ECO:0000256" key="1">
    <source>
        <dbReference type="ARBA" id="ARBA00022723"/>
    </source>
</evidence>
<dbReference type="Bgee" id="WBGene00012194">
    <property type="expression patterns" value="Expressed in pharyngeal muscle cell (C elegans) and 3 other cell types or tissues"/>
</dbReference>
<keyword evidence="2 4" id="KW-0863">Zinc-finger</keyword>
<evidence type="ECO:0000313" key="8">
    <source>
        <dbReference type="Proteomes" id="UP000001940"/>
    </source>
</evidence>
<dbReference type="AGR" id="WB:WBGene00012194"/>
<dbReference type="Proteomes" id="UP000001940">
    <property type="component" value="Chromosome I"/>
</dbReference>
<sequence length="489" mass="54865">MNSAPLLVDPSTQSATVVAETQPFGDRCMLESLIRRPFCMNPQLQTHPYDRQPTTAPRLQMMPRRDQTQNPVIAELMSTVTRVRDRKRQRDEEAMYPRRSVGLQTDTEDVSEVLDGGTRISDMKRVRREELLDQSSLDGITFETSGTNTSDEPHSQIITSNSSSLPSTSASSSSDRPRAMRSNQEMRQARRARRQRQTQHESQRMQLEHRLQQITGPVPGSEHNCMTGCPHLHQQQQQQHQQPLLHIQLNPIPPQPQTGPNSVSPTIAPGAMLRAHPLASTFPYFSLPLTQNYPVMMVLPMAAVAQQHAAAAAAVVAVAAAAAVPQPPPPPPQPTLHAPVPIRPQNNPYNLYAFRNSPINVHAPGYVGEYVELFRSQQFLFPTSERYGIDRHHMFGGLDLDLPVGASKVEIDTFTIPTVYAKKTDGEEDEDTCTVCLSSFEDGESIQKLRCNHVFHPECIYKWLDINKRCPMCREEIDRPESLRTQPGL</sequence>
<keyword evidence="1" id="KW-0479">Metal-binding</keyword>
<dbReference type="GO" id="GO:0008270">
    <property type="term" value="F:zinc ion binding"/>
    <property type="evidence" value="ECO:0007669"/>
    <property type="project" value="UniProtKB-KW"/>
</dbReference>
<dbReference type="CDD" id="cd23121">
    <property type="entry name" value="RING-H2_RHA1-like"/>
    <property type="match status" value="1"/>
</dbReference>
<feature type="compositionally biased region" description="Low complexity" evidence="5">
    <location>
        <begin position="160"/>
        <end position="174"/>
    </location>
</feature>
<dbReference type="GO" id="GO:0006511">
    <property type="term" value="P:ubiquitin-dependent protein catabolic process"/>
    <property type="evidence" value="ECO:0000318"/>
    <property type="project" value="GO_Central"/>
</dbReference>
<dbReference type="PIR" id="T26069">
    <property type="entry name" value="T26069"/>
</dbReference>
<gene>
    <name evidence="7 9" type="primary">toe-4</name>
    <name evidence="7" type="ORF">CELE_W02A11.3</name>
    <name evidence="9" type="ORF">W02A11.3</name>
</gene>
<dbReference type="STRING" id="6239.W02A11.3.1"/>
<dbReference type="InterPro" id="IPR001841">
    <property type="entry name" value="Znf_RING"/>
</dbReference>
<dbReference type="RefSeq" id="NP_493231.1">
    <property type="nucleotide sequence ID" value="NM_060830.8"/>
</dbReference>
<evidence type="ECO:0000256" key="4">
    <source>
        <dbReference type="PROSITE-ProRule" id="PRU00175"/>
    </source>
</evidence>
<dbReference type="KEGG" id="cel:CELE_W02A11.3"/>
<evidence type="ECO:0000256" key="3">
    <source>
        <dbReference type="ARBA" id="ARBA00022833"/>
    </source>
</evidence>